<organism evidence="9">
    <name type="scientific">Fopius arisanus</name>
    <dbReference type="NCBI Taxonomy" id="64838"/>
    <lineage>
        <taxon>Eukaryota</taxon>
        <taxon>Metazoa</taxon>
        <taxon>Ecdysozoa</taxon>
        <taxon>Arthropoda</taxon>
        <taxon>Hexapoda</taxon>
        <taxon>Insecta</taxon>
        <taxon>Pterygota</taxon>
        <taxon>Neoptera</taxon>
        <taxon>Endopterygota</taxon>
        <taxon>Hymenoptera</taxon>
        <taxon>Apocrita</taxon>
        <taxon>Ichneumonoidea</taxon>
        <taxon>Braconidae</taxon>
        <taxon>Opiinae</taxon>
        <taxon>Fopius</taxon>
    </lineage>
</organism>
<keyword evidence="8" id="KW-0472">Membrane</keyword>
<evidence type="ECO:0000256" key="5">
    <source>
        <dbReference type="ARBA" id="ARBA00022801"/>
    </source>
</evidence>
<dbReference type="Pfam" id="PF07722">
    <property type="entry name" value="Peptidase_C26"/>
    <property type="match status" value="1"/>
</dbReference>
<comment type="similarity">
    <text evidence="2">Belongs to the peptidase C26 family.</text>
</comment>
<evidence type="ECO:0000313" key="10">
    <source>
        <dbReference type="Proteomes" id="UP000694866"/>
    </source>
</evidence>
<dbReference type="GO" id="GO:0005773">
    <property type="term" value="C:vacuole"/>
    <property type="evidence" value="ECO:0007669"/>
    <property type="project" value="TreeGrafter"/>
</dbReference>
<dbReference type="EMBL" id="GBYB01010780">
    <property type="protein sequence ID" value="JAG80547.1"/>
    <property type="molecule type" value="Transcribed_RNA"/>
</dbReference>
<evidence type="ECO:0000313" key="11">
    <source>
        <dbReference type="RefSeq" id="XP_011304813.1"/>
    </source>
</evidence>
<dbReference type="GO" id="GO:0046900">
    <property type="term" value="P:tetrahydrofolylpolyglutamate metabolic process"/>
    <property type="evidence" value="ECO:0007669"/>
    <property type="project" value="TreeGrafter"/>
</dbReference>
<keyword evidence="5 7" id="KW-0378">Hydrolase</keyword>
<keyword evidence="8" id="KW-0812">Transmembrane</keyword>
<dbReference type="PANTHER" id="PTHR11315:SF0">
    <property type="entry name" value="FOLATE GAMMA-GLUTAMYL HYDROLASE"/>
    <property type="match status" value="1"/>
</dbReference>
<keyword evidence="10" id="KW-1185">Reference proteome</keyword>
<dbReference type="GeneID" id="105267568"/>
<evidence type="ECO:0000256" key="1">
    <source>
        <dbReference type="ARBA" id="ARBA00004239"/>
    </source>
</evidence>
<dbReference type="GO" id="GO:0005576">
    <property type="term" value="C:extracellular region"/>
    <property type="evidence" value="ECO:0007669"/>
    <property type="project" value="UniProtKB-SubCell"/>
</dbReference>
<dbReference type="KEGG" id="fas:105267568"/>
<evidence type="ECO:0000256" key="6">
    <source>
        <dbReference type="PIRSR" id="PIRSR615527-1"/>
    </source>
</evidence>
<protein>
    <recommendedName>
        <fullName evidence="7">folate gamma-glutamyl hydrolase</fullName>
        <ecNumber evidence="7">3.4.19.9</ecNumber>
    </recommendedName>
</protein>
<dbReference type="OrthoDB" id="64220at2759"/>
<reference evidence="9" key="1">
    <citation type="submission" date="2015-01" db="EMBL/GenBank/DDBJ databases">
        <title>Transcriptome Assembly of Fopius arisanus.</title>
        <authorList>
            <person name="Geib S."/>
        </authorList>
    </citation>
    <scope>NUCLEOTIDE SEQUENCE</scope>
</reference>
<dbReference type="Gene3D" id="3.40.50.880">
    <property type="match status" value="1"/>
</dbReference>
<accession>A0A9R1T8X9</accession>
<evidence type="ECO:0000256" key="7">
    <source>
        <dbReference type="PROSITE-ProRule" id="PRU00607"/>
    </source>
</evidence>
<dbReference type="EC" id="3.4.19.9" evidence="7"/>
<feature type="active site" evidence="7">
    <location>
        <position position="275"/>
    </location>
</feature>
<dbReference type="InterPro" id="IPR029062">
    <property type="entry name" value="Class_I_gatase-like"/>
</dbReference>
<keyword evidence="8" id="KW-1133">Transmembrane helix</keyword>
<dbReference type="InterPro" id="IPR011697">
    <property type="entry name" value="Peptidase_C26"/>
</dbReference>
<dbReference type="Proteomes" id="UP000694866">
    <property type="component" value="Unplaced"/>
</dbReference>
<dbReference type="FunFam" id="3.40.50.880:FF:000024">
    <property type="entry name" value="Folate gamma-glutamyl hydrolase"/>
    <property type="match status" value="1"/>
</dbReference>
<proteinExistence type="inferred from homology"/>
<dbReference type="PANTHER" id="PTHR11315">
    <property type="entry name" value="PROTEASE FAMILY C26 GAMMA-GLUTAMYL HYDROLASE"/>
    <property type="match status" value="1"/>
</dbReference>
<dbReference type="SUPFAM" id="SSF52317">
    <property type="entry name" value="Class I glutamine amidotransferase-like"/>
    <property type="match status" value="1"/>
</dbReference>
<sequence>MCIPMRKYRAVCLSVHNTSTMAFILATITAPMVILLFYFTIYVESFVLVQSVAQENDRPIIGILSQELSHRLNGIYGDQQFDSYLAASYVKYVESSGARVVPIWIGQPEEYYKSLLTRINGVIFPGGSSWFDRSGGYAEAGEKIYRIALEMNDHGDYFPIWGTCLGFELMTYLAANGVEHRVNCSSSNQILPLIFKPDFMQSRMFKSAQRDIIDILKQENVTANFHHFCVTEAGLARVNLTDSFKVISINRDKDGLEFVSSLEHVSYPFYAVQFHPEKNNYEWIPRLNIPHGRNSIRISQYFADFFVSEARKNQHRFRSFEEESKNLIYNYSPTYTGYQPKSSFEQVYLFKQKPNSIDETYSSNQILL</sequence>
<evidence type="ECO:0000313" key="9">
    <source>
        <dbReference type="EMBL" id="JAG80547.1"/>
    </source>
</evidence>
<dbReference type="RefSeq" id="XP_011304813.1">
    <property type="nucleotide sequence ID" value="XM_011306511.1"/>
</dbReference>
<comment type="subcellular location">
    <subcellularLocation>
        <location evidence="1">Secreted</location>
        <location evidence="1">Extracellular space</location>
    </subcellularLocation>
</comment>
<evidence type="ECO:0000256" key="3">
    <source>
        <dbReference type="ARBA" id="ARBA00022525"/>
    </source>
</evidence>
<keyword evidence="4" id="KW-0732">Signal</keyword>
<reference evidence="11" key="2">
    <citation type="submission" date="2025-04" db="UniProtKB">
        <authorList>
            <consortium name="RefSeq"/>
        </authorList>
    </citation>
    <scope>IDENTIFICATION</scope>
    <source>
        <strain evidence="11">USDA-PBARC FA_bdor</strain>
        <tissue evidence="11">Whole organism</tissue>
    </source>
</reference>
<keyword evidence="3" id="KW-0964">Secreted</keyword>
<comment type="catalytic activity">
    <reaction evidence="7">
        <text>(6S)-5,6,7,8-tetrahydrofolyl-(gamma-L-Glu)(n) + (n-1) H2O = (6S)-5,6,7,8-tetrahydrofolate + (n-1) L-glutamate</text>
        <dbReference type="Rhea" id="RHEA:56784"/>
        <dbReference type="Rhea" id="RHEA-COMP:14738"/>
        <dbReference type="ChEBI" id="CHEBI:15377"/>
        <dbReference type="ChEBI" id="CHEBI:29985"/>
        <dbReference type="ChEBI" id="CHEBI:57453"/>
        <dbReference type="ChEBI" id="CHEBI:141005"/>
        <dbReference type="EC" id="3.4.19.9"/>
    </reaction>
</comment>
<evidence type="ECO:0000256" key="2">
    <source>
        <dbReference type="ARBA" id="ARBA00011083"/>
    </source>
</evidence>
<evidence type="ECO:0000256" key="8">
    <source>
        <dbReference type="SAM" id="Phobius"/>
    </source>
</evidence>
<dbReference type="GO" id="GO:0034722">
    <property type="term" value="F:gamma-glutamyl-peptidase activity"/>
    <property type="evidence" value="ECO:0007669"/>
    <property type="project" value="UniProtKB-UniRule"/>
</dbReference>
<evidence type="ECO:0000256" key="4">
    <source>
        <dbReference type="ARBA" id="ARBA00022729"/>
    </source>
</evidence>
<gene>
    <name evidence="9" type="primary">gghB_2</name>
    <name evidence="11" type="synonym">LOC105267568</name>
    <name evidence="9" type="ORF">g.22463</name>
</gene>
<feature type="transmembrane region" description="Helical" evidence="8">
    <location>
        <begin position="21"/>
        <end position="43"/>
    </location>
</feature>
<accession>A0A0C9RQL8</accession>
<dbReference type="AlphaFoldDB" id="A0A0C9RQL8"/>
<name>A0A0C9RQL8_9HYME</name>
<dbReference type="PROSITE" id="PS51273">
    <property type="entry name" value="GATASE_TYPE_1"/>
    <property type="match status" value="1"/>
</dbReference>
<dbReference type="InterPro" id="IPR015527">
    <property type="entry name" value="Pept_C26_g-glut_hydrolase"/>
</dbReference>
<feature type="active site" description="Proton donor" evidence="6">
    <location>
        <position position="275"/>
    </location>
</feature>
<dbReference type="PROSITE" id="PS51275">
    <property type="entry name" value="PEPTIDASE_C26_GGH"/>
    <property type="match status" value="1"/>
</dbReference>
<feature type="active site" description="Nucleophile" evidence="6 7">
    <location>
        <position position="164"/>
    </location>
</feature>